<keyword evidence="2" id="KW-1003">Cell membrane</keyword>
<keyword evidence="5 7" id="KW-0472">Membrane</keyword>
<dbReference type="PANTHER" id="PTHR36115:SF4">
    <property type="entry name" value="MEMBRANE PROTEIN"/>
    <property type="match status" value="1"/>
</dbReference>
<dbReference type="OrthoDB" id="9774993at2"/>
<organism evidence="9 10">
    <name type="scientific">Actinomadura craniellae</name>
    <dbReference type="NCBI Taxonomy" id="2231787"/>
    <lineage>
        <taxon>Bacteria</taxon>
        <taxon>Bacillati</taxon>
        <taxon>Actinomycetota</taxon>
        <taxon>Actinomycetes</taxon>
        <taxon>Streptosporangiales</taxon>
        <taxon>Thermomonosporaceae</taxon>
        <taxon>Actinomadura</taxon>
    </lineage>
</organism>
<evidence type="ECO:0000256" key="4">
    <source>
        <dbReference type="ARBA" id="ARBA00022989"/>
    </source>
</evidence>
<dbReference type="GO" id="GO:0005886">
    <property type="term" value="C:plasma membrane"/>
    <property type="evidence" value="ECO:0007669"/>
    <property type="project" value="UniProtKB-SubCell"/>
</dbReference>
<evidence type="ECO:0000313" key="10">
    <source>
        <dbReference type="Proteomes" id="UP000251891"/>
    </source>
</evidence>
<evidence type="ECO:0000256" key="5">
    <source>
        <dbReference type="ARBA" id="ARBA00023136"/>
    </source>
</evidence>
<dbReference type="Pfam" id="PF06271">
    <property type="entry name" value="RDD"/>
    <property type="match status" value="1"/>
</dbReference>
<feature type="compositionally biased region" description="Pro residues" evidence="6">
    <location>
        <begin position="1"/>
        <end position="28"/>
    </location>
</feature>
<feature type="transmembrane region" description="Helical" evidence="7">
    <location>
        <begin position="98"/>
        <end position="116"/>
    </location>
</feature>
<dbReference type="EMBL" id="QLYX01000006">
    <property type="protein sequence ID" value="RAY14359.1"/>
    <property type="molecule type" value="Genomic_DNA"/>
</dbReference>
<dbReference type="Proteomes" id="UP000251891">
    <property type="component" value="Unassembled WGS sequence"/>
</dbReference>
<proteinExistence type="predicted"/>
<evidence type="ECO:0000256" key="2">
    <source>
        <dbReference type="ARBA" id="ARBA00022475"/>
    </source>
</evidence>
<feature type="region of interest" description="Disordered" evidence="6">
    <location>
        <begin position="1"/>
        <end position="29"/>
    </location>
</feature>
<reference evidence="9 10" key="1">
    <citation type="submission" date="2018-06" db="EMBL/GenBank/DDBJ databases">
        <title>Actinomadura craniellae sp. nov. isolated from marine sponge Craniella sp.</title>
        <authorList>
            <person name="Li L."/>
            <person name="Xu Q.H."/>
            <person name="Lin H.W."/>
            <person name="Lu Y.H."/>
        </authorList>
    </citation>
    <scope>NUCLEOTIDE SEQUENCE [LARGE SCALE GENOMIC DNA]</scope>
    <source>
        <strain evidence="9 10">LHW63021</strain>
    </source>
</reference>
<gene>
    <name evidence="9" type="ORF">DPM19_15455</name>
</gene>
<evidence type="ECO:0000256" key="1">
    <source>
        <dbReference type="ARBA" id="ARBA00004651"/>
    </source>
</evidence>
<keyword evidence="4 7" id="KW-1133">Transmembrane helix</keyword>
<feature type="domain" description="RDD" evidence="8">
    <location>
        <begin position="49"/>
        <end position="185"/>
    </location>
</feature>
<dbReference type="AlphaFoldDB" id="A0A365H5N8"/>
<feature type="transmembrane region" description="Helical" evidence="7">
    <location>
        <begin position="150"/>
        <end position="173"/>
    </location>
</feature>
<evidence type="ECO:0000313" key="9">
    <source>
        <dbReference type="EMBL" id="RAY14359.1"/>
    </source>
</evidence>
<evidence type="ECO:0000256" key="6">
    <source>
        <dbReference type="SAM" id="MobiDB-lite"/>
    </source>
</evidence>
<comment type="caution">
    <text evidence="9">The sequence shown here is derived from an EMBL/GenBank/DDBJ whole genome shotgun (WGS) entry which is preliminary data.</text>
</comment>
<sequence>MTQPPQPGDQPWQQPPGQPPPYGTPPGDPYGWRPYGEVPAYPDPAAGLASRWARLGAAIVDGILLSAATALLSLPFIDWGRVVRAPDADTVYVPTGQWAATLIGVVLALLYFWLLHARWGQTLGKRLLGIRVVRAVDGGPVDNSQALLRAAVYTVLGGFCSCFFLIDVAWILWDRRRQALHDKAARTVVERAGARPDPYAGR</sequence>
<comment type="subcellular location">
    <subcellularLocation>
        <location evidence="1">Cell membrane</location>
        <topology evidence="1">Multi-pass membrane protein</topology>
    </subcellularLocation>
</comment>
<dbReference type="InterPro" id="IPR051791">
    <property type="entry name" value="Pra-immunoreactive"/>
</dbReference>
<accession>A0A365H5N8</accession>
<feature type="transmembrane region" description="Helical" evidence="7">
    <location>
        <begin position="52"/>
        <end position="77"/>
    </location>
</feature>
<evidence type="ECO:0000259" key="8">
    <source>
        <dbReference type="Pfam" id="PF06271"/>
    </source>
</evidence>
<protein>
    <submittedName>
        <fullName evidence="9">RDD family protein</fullName>
    </submittedName>
</protein>
<evidence type="ECO:0000256" key="7">
    <source>
        <dbReference type="SAM" id="Phobius"/>
    </source>
</evidence>
<dbReference type="InterPro" id="IPR010432">
    <property type="entry name" value="RDD"/>
</dbReference>
<name>A0A365H5N8_9ACTN</name>
<evidence type="ECO:0000256" key="3">
    <source>
        <dbReference type="ARBA" id="ARBA00022692"/>
    </source>
</evidence>
<dbReference type="RefSeq" id="WP_111868028.1">
    <property type="nucleotide sequence ID" value="NZ_QLYX01000006.1"/>
</dbReference>
<keyword evidence="3 7" id="KW-0812">Transmembrane</keyword>
<dbReference type="PANTHER" id="PTHR36115">
    <property type="entry name" value="PROLINE-RICH ANTIGEN HOMOLOG-RELATED"/>
    <property type="match status" value="1"/>
</dbReference>
<keyword evidence="10" id="KW-1185">Reference proteome</keyword>